<organism evidence="1 2">
    <name type="scientific">Novosphingobium clariflavum</name>
    <dbReference type="NCBI Taxonomy" id="2029884"/>
    <lineage>
        <taxon>Bacteria</taxon>
        <taxon>Pseudomonadati</taxon>
        <taxon>Pseudomonadota</taxon>
        <taxon>Alphaproteobacteria</taxon>
        <taxon>Sphingomonadales</taxon>
        <taxon>Sphingomonadaceae</taxon>
        <taxon>Novosphingobium</taxon>
    </lineage>
</organism>
<protein>
    <submittedName>
        <fullName evidence="1">Uncharacterized protein</fullName>
    </submittedName>
</protein>
<reference evidence="1 2" key="1">
    <citation type="submission" date="2024-09" db="EMBL/GenBank/DDBJ databases">
        <authorList>
            <person name="Sun Q."/>
            <person name="Mori K."/>
        </authorList>
    </citation>
    <scope>NUCLEOTIDE SEQUENCE [LARGE SCALE GENOMIC DNA]</scope>
    <source>
        <strain evidence="1 2">CICC 11035S</strain>
    </source>
</reference>
<dbReference type="EMBL" id="JBHLTM010000034">
    <property type="protein sequence ID" value="MFC0684916.1"/>
    <property type="molecule type" value="Genomic_DNA"/>
</dbReference>
<evidence type="ECO:0000313" key="1">
    <source>
        <dbReference type="EMBL" id="MFC0684916.1"/>
    </source>
</evidence>
<proteinExistence type="predicted"/>
<dbReference type="RefSeq" id="WP_267224139.1">
    <property type="nucleotide sequence ID" value="NZ_JAPCWC010000031.1"/>
</dbReference>
<sequence length="67" mass="7905">MERSKPDDTRLRQYAEQFDMRFEWETKPEPERWWARVTLGHRGSPGICWASPGATEQKGLKAWEIGL</sequence>
<dbReference type="Proteomes" id="UP001589858">
    <property type="component" value="Unassembled WGS sequence"/>
</dbReference>
<comment type="caution">
    <text evidence="1">The sequence shown here is derived from an EMBL/GenBank/DDBJ whole genome shotgun (WGS) entry which is preliminary data.</text>
</comment>
<evidence type="ECO:0000313" key="2">
    <source>
        <dbReference type="Proteomes" id="UP001589858"/>
    </source>
</evidence>
<accession>A0ABV6S768</accession>
<gene>
    <name evidence="1" type="ORF">ACFFF8_09945</name>
</gene>
<keyword evidence="2" id="KW-1185">Reference proteome</keyword>
<name>A0ABV6S768_9SPHN</name>